<dbReference type="Gene3D" id="3.60.20.10">
    <property type="entry name" value="Glutamine Phosphoribosylpyrophosphate, subunit 1, domain 1"/>
    <property type="match status" value="1"/>
</dbReference>
<evidence type="ECO:0000259" key="11">
    <source>
        <dbReference type="PROSITE" id="PS51278"/>
    </source>
</evidence>
<comment type="subunit">
    <text evidence="10">Homodimer.</text>
</comment>
<dbReference type="FunFam" id="3.60.20.10:FF:000006">
    <property type="entry name" value="Glutamine--fructose-6-phosphate aminotransferase [isomerizing]"/>
    <property type="match status" value="1"/>
</dbReference>
<dbReference type="InterPro" id="IPR047084">
    <property type="entry name" value="GFAT_N"/>
</dbReference>
<dbReference type="GO" id="GO:0005975">
    <property type="term" value="P:carbohydrate metabolic process"/>
    <property type="evidence" value="ECO:0007669"/>
    <property type="project" value="UniProtKB-UniRule"/>
</dbReference>
<dbReference type="Proteomes" id="UP000294919">
    <property type="component" value="Unassembled WGS sequence"/>
</dbReference>
<proteinExistence type="inferred from homology"/>
<evidence type="ECO:0000256" key="10">
    <source>
        <dbReference type="HAMAP-Rule" id="MF_00164"/>
    </source>
</evidence>
<dbReference type="PROSITE" id="PS51464">
    <property type="entry name" value="SIS"/>
    <property type="match status" value="2"/>
</dbReference>
<dbReference type="FunFam" id="3.40.50.10490:FF:000001">
    <property type="entry name" value="Glutamine--fructose-6-phosphate aminotransferase [isomerizing]"/>
    <property type="match status" value="1"/>
</dbReference>
<dbReference type="AlphaFoldDB" id="A0A4R2KP13"/>
<dbReference type="InterPro" id="IPR035490">
    <property type="entry name" value="GlmS/FrlB_SIS"/>
</dbReference>
<comment type="caution">
    <text evidence="13">The sequence shown here is derived from an EMBL/GenBank/DDBJ whole genome shotgun (WGS) entry which is preliminary data.</text>
</comment>
<evidence type="ECO:0000256" key="2">
    <source>
        <dbReference type="ARBA" id="ARBA00004496"/>
    </source>
</evidence>
<evidence type="ECO:0000256" key="3">
    <source>
        <dbReference type="ARBA" id="ARBA00012916"/>
    </source>
</evidence>
<dbReference type="SUPFAM" id="SSF53697">
    <property type="entry name" value="SIS domain"/>
    <property type="match status" value="1"/>
</dbReference>
<dbReference type="SUPFAM" id="SSF56235">
    <property type="entry name" value="N-terminal nucleophile aminohydrolases (Ntn hydrolases)"/>
    <property type="match status" value="1"/>
</dbReference>
<evidence type="ECO:0000256" key="5">
    <source>
        <dbReference type="ARBA" id="ARBA00022490"/>
    </source>
</evidence>
<evidence type="ECO:0000256" key="6">
    <source>
        <dbReference type="ARBA" id="ARBA00022576"/>
    </source>
</evidence>
<evidence type="ECO:0000256" key="9">
    <source>
        <dbReference type="ARBA" id="ARBA00022962"/>
    </source>
</evidence>
<evidence type="ECO:0000259" key="12">
    <source>
        <dbReference type="PROSITE" id="PS51464"/>
    </source>
</evidence>
<dbReference type="NCBIfam" id="NF001484">
    <property type="entry name" value="PRK00331.1"/>
    <property type="match status" value="1"/>
</dbReference>
<evidence type="ECO:0000256" key="1">
    <source>
        <dbReference type="ARBA" id="ARBA00001031"/>
    </source>
</evidence>
<organism evidence="13 14">
    <name type="scientific">Marinisporobacter balticus</name>
    <dbReference type="NCBI Taxonomy" id="2018667"/>
    <lineage>
        <taxon>Bacteria</taxon>
        <taxon>Bacillati</taxon>
        <taxon>Bacillota</taxon>
        <taxon>Clostridia</taxon>
        <taxon>Peptostreptococcales</taxon>
        <taxon>Thermotaleaceae</taxon>
        <taxon>Marinisporobacter</taxon>
    </lineage>
</organism>
<dbReference type="InterPro" id="IPR005855">
    <property type="entry name" value="GFAT"/>
</dbReference>
<keyword evidence="5 10" id="KW-0963">Cytoplasm</keyword>
<dbReference type="PROSITE" id="PS51278">
    <property type="entry name" value="GATASE_TYPE_2"/>
    <property type="match status" value="1"/>
</dbReference>
<dbReference type="InterPro" id="IPR035466">
    <property type="entry name" value="GlmS/AgaS_SIS"/>
</dbReference>
<dbReference type="InterPro" id="IPR017932">
    <property type="entry name" value="GATase_2_dom"/>
</dbReference>
<comment type="function">
    <text evidence="10">Catalyzes the first step in hexosamine metabolism, converting fructose-6P into glucosamine-6P using glutamine as a nitrogen source.</text>
</comment>
<comment type="subcellular location">
    <subcellularLocation>
        <location evidence="2 10">Cytoplasm</location>
    </subcellularLocation>
</comment>
<dbReference type="GO" id="GO:0097367">
    <property type="term" value="F:carbohydrate derivative binding"/>
    <property type="evidence" value="ECO:0007669"/>
    <property type="project" value="InterPro"/>
</dbReference>
<keyword evidence="9" id="KW-0315">Glutamine amidotransferase</keyword>
<dbReference type="CDD" id="cd00714">
    <property type="entry name" value="GFAT"/>
    <property type="match status" value="1"/>
</dbReference>
<dbReference type="HAMAP" id="MF_00164">
    <property type="entry name" value="GlmS"/>
    <property type="match status" value="1"/>
</dbReference>
<dbReference type="CDD" id="cd05009">
    <property type="entry name" value="SIS_GlmS_GlmD_2"/>
    <property type="match status" value="1"/>
</dbReference>
<dbReference type="FunFam" id="3.40.50.10490:FF:000002">
    <property type="entry name" value="Glutamine--fructose-6-phosphate aminotransferase [isomerizing]"/>
    <property type="match status" value="1"/>
</dbReference>
<evidence type="ECO:0000313" key="14">
    <source>
        <dbReference type="Proteomes" id="UP000294919"/>
    </source>
</evidence>
<dbReference type="GO" id="GO:0005829">
    <property type="term" value="C:cytosol"/>
    <property type="evidence" value="ECO:0007669"/>
    <property type="project" value="TreeGrafter"/>
</dbReference>
<evidence type="ECO:0000313" key="13">
    <source>
        <dbReference type="EMBL" id="TCO71808.1"/>
    </source>
</evidence>
<comment type="catalytic activity">
    <reaction evidence="1 10">
        <text>D-fructose 6-phosphate + L-glutamine = D-glucosamine 6-phosphate + L-glutamate</text>
        <dbReference type="Rhea" id="RHEA:13237"/>
        <dbReference type="ChEBI" id="CHEBI:29985"/>
        <dbReference type="ChEBI" id="CHEBI:58359"/>
        <dbReference type="ChEBI" id="CHEBI:58725"/>
        <dbReference type="ChEBI" id="CHEBI:61527"/>
        <dbReference type="EC" id="2.6.1.16"/>
    </reaction>
</comment>
<dbReference type="GO" id="GO:0006047">
    <property type="term" value="P:UDP-N-acetylglucosamine metabolic process"/>
    <property type="evidence" value="ECO:0007669"/>
    <property type="project" value="TreeGrafter"/>
</dbReference>
<keyword evidence="6 10" id="KW-0032">Aminotransferase</keyword>
<dbReference type="PANTHER" id="PTHR10937">
    <property type="entry name" value="GLUCOSAMINE--FRUCTOSE-6-PHOSPHATE AMINOTRANSFERASE, ISOMERIZING"/>
    <property type="match status" value="1"/>
</dbReference>
<dbReference type="GO" id="GO:0004360">
    <property type="term" value="F:glutamine-fructose-6-phosphate transaminase (isomerizing) activity"/>
    <property type="evidence" value="ECO:0007669"/>
    <property type="project" value="UniProtKB-UniRule"/>
</dbReference>
<dbReference type="EC" id="2.6.1.16" evidence="3 10"/>
<dbReference type="InterPro" id="IPR046348">
    <property type="entry name" value="SIS_dom_sf"/>
</dbReference>
<dbReference type="GO" id="GO:0046349">
    <property type="term" value="P:amino sugar biosynthetic process"/>
    <property type="evidence" value="ECO:0007669"/>
    <property type="project" value="UniProtKB-ARBA"/>
</dbReference>
<evidence type="ECO:0000256" key="4">
    <source>
        <dbReference type="ARBA" id="ARBA00016090"/>
    </source>
</evidence>
<evidence type="ECO:0000256" key="7">
    <source>
        <dbReference type="ARBA" id="ARBA00022679"/>
    </source>
</evidence>
<keyword evidence="8" id="KW-0677">Repeat</keyword>
<sequence>MNLYKDKQIRKGSKFPQNTIRGILLPKIKIRILLRGEHNMCGVVGYIGEKQVAPILIEGLSKLEYRGYDSAGVAILDGTEIKVRKYKGRMSILEEHLKEENIKGTLGIGHTRWATHGEPSDRNSHPHTNCSGSIALIHNGIIENYMKLKEWLIEINGDHFKSETDSEVIAHLIDYFYEGDLLDAVYKAIDKMEGAYAIGVICKDEPDKIIAVRKDSPLIVGIGENENFIASDIPALLKYTRNMYLIENDEVVLLTKDGIKIFNELRQIVKREVLKVTWDAQAAEKEGYTHFMMKEINEQPKGVHDTLHRRLDKEGNIVLDGIKITKEDLEKINKIYIVACGTAYHAGLVGKYAIEKFAKIPVEIDIASEFRYRDPFIDENTLFIAVSQSGETLDTLAALREAKRKGARILSIVNVVGSSVSRESDDVFYTWAGPEIAVASTKAYTTQLVSMYLVALHMAVTKGMLTDVQYKTYMEELKAIPEKIKKILGNTEKIQQLADAQFNNENVFYIGRGVDVAVAYEGSLKLKEISYIHSEAIAAGELKHGTIALVEQDRLIVALATQDKLYDKMLSNIQEVRARGAYVIAVAKEGNKEIEKVADKVIYIPDTLDELTPILSVIPLQIFSYYIAVARGCDVDKPKNLAKSVTVE</sequence>
<gene>
    <name evidence="10" type="primary">glmS</name>
    <name evidence="13" type="ORF">EV214_12028</name>
</gene>
<protein>
    <recommendedName>
        <fullName evidence="4 10">Glutamine--fructose-6-phosphate aminotransferase [isomerizing]</fullName>
        <ecNumber evidence="3 10">2.6.1.16</ecNumber>
    </recommendedName>
    <alternativeName>
        <fullName evidence="10">D-fructose-6-phosphate amidotransferase</fullName>
    </alternativeName>
    <alternativeName>
        <fullName evidence="10">GFAT</fullName>
    </alternativeName>
    <alternativeName>
        <fullName evidence="10">Glucosamine-6-phosphate synthase</fullName>
    </alternativeName>
    <alternativeName>
        <fullName evidence="10">Hexosephosphate aminotransferase</fullName>
    </alternativeName>
    <alternativeName>
        <fullName evidence="10">L-glutamine--D-fructose-6-phosphate amidotransferase</fullName>
    </alternativeName>
</protein>
<dbReference type="PANTHER" id="PTHR10937:SF0">
    <property type="entry name" value="GLUTAMINE--FRUCTOSE-6-PHOSPHATE TRANSAMINASE (ISOMERIZING)"/>
    <property type="match status" value="1"/>
</dbReference>
<dbReference type="EMBL" id="SLWV01000020">
    <property type="protein sequence ID" value="TCO71808.1"/>
    <property type="molecule type" value="Genomic_DNA"/>
</dbReference>
<evidence type="ECO:0000256" key="8">
    <source>
        <dbReference type="ARBA" id="ARBA00022737"/>
    </source>
</evidence>
<accession>A0A4R2KP13</accession>
<dbReference type="Pfam" id="PF13522">
    <property type="entry name" value="GATase_6"/>
    <property type="match status" value="1"/>
</dbReference>
<keyword evidence="14" id="KW-1185">Reference proteome</keyword>
<feature type="active site" description="For Fru-6P isomerization activity" evidence="10">
    <location>
        <position position="643"/>
    </location>
</feature>
<dbReference type="NCBIfam" id="TIGR01135">
    <property type="entry name" value="glmS"/>
    <property type="match status" value="1"/>
</dbReference>
<dbReference type="GO" id="GO:0006487">
    <property type="term" value="P:protein N-linked glycosylation"/>
    <property type="evidence" value="ECO:0007669"/>
    <property type="project" value="TreeGrafter"/>
</dbReference>
<dbReference type="InterPro" id="IPR001347">
    <property type="entry name" value="SIS_dom"/>
</dbReference>
<keyword evidence="7 10" id="KW-0808">Transferase</keyword>
<dbReference type="Gene3D" id="3.40.50.10490">
    <property type="entry name" value="Glucose-6-phosphate isomerase like protein, domain 1"/>
    <property type="match status" value="2"/>
</dbReference>
<dbReference type="Pfam" id="PF01380">
    <property type="entry name" value="SIS"/>
    <property type="match status" value="2"/>
</dbReference>
<reference evidence="13 14" key="1">
    <citation type="submission" date="2019-03" db="EMBL/GenBank/DDBJ databases">
        <title>Genomic Encyclopedia of Type Strains, Phase IV (KMG-IV): sequencing the most valuable type-strain genomes for metagenomic binning, comparative biology and taxonomic classification.</title>
        <authorList>
            <person name="Goeker M."/>
        </authorList>
    </citation>
    <scope>NUCLEOTIDE SEQUENCE [LARGE SCALE GENOMIC DNA]</scope>
    <source>
        <strain evidence="13 14">DSM 102940</strain>
    </source>
</reference>
<name>A0A4R2KP13_9FIRM</name>
<feature type="domain" description="SIS" evidence="12">
    <location>
        <begin position="497"/>
        <end position="638"/>
    </location>
</feature>
<feature type="initiator methionine" description="Removed" evidence="10">
    <location>
        <position position="40"/>
    </location>
</feature>
<feature type="domain" description="SIS" evidence="12">
    <location>
        <begin position="325"/>
        <end position="464"/>
    </location>
</feature>
<dbReference type="GO" id="GO:0006002">
    <property type="term" value="P:fructose 6-phosphate metabolic process"/>
    <property type="evidence" value="ECO:0007669"/>
    <property type="project" value="TreeGrafter"/>
</dbReference>
<dbReference type="CDD" id="cd05008">
    <property type="entry name" value="SIS_GlmS_GlmD_1"/>
    <property type="match status" value="1"/>
</dbReference>
<dbReference type="InterPro" id="IPR029055">
    <property type="entry name" value="Ntn_hydrolases_N"/>
</dbReference>
<feature type="active site" description="Nucleophile; for GATase activity" evidence="10">
    <location>
        <position position="41"/>
    </location>
</feature>
<feature type="domain" description="Glutamine amidotransferase type-2" evidence="11">
    <location>
        <begin position="41"/>
        <end position="257"/>
    </location>
</feature>